<dbReference type="PROSITE" id="PS51900">
    <property type="entry name" value="CB"/>
    <property type="match status" value="1"/>
</dbReference>
<gene>
    <name evidence="8" type="ORF">FDY93_02270</name>
</gene>
<keyword evidence="2" id="KW-0229">DNA integration</keyword>
<evidence type="ECO:0000256" key="3">
    <source>
        <dbReference type="ARBA" id="ARBA00023125"/>
    </source>
</evidence>
<dbReference type="Gene3D" id="1.10.443.10">
    <property type="entry name" value="Intergrase catalytic core"/>
    <property type="match status" value="1"/>
</dbReference>
<evidence type="ECO:0000256" key="2">
    <source>
        <dbReference type="ARBA" id="ARBA00022908"/>
    </source>
</evidence>
<protein>
    <submittedName>
        <fullName evidence="8">Integron integrase</fullName>
    </submittedName>
</protein>
<dbReference type="InterPro" id="IPR050090">
    <property type="entry name" value="Tyrosine_recombinase_XerCD"/>
</dbReference>
<feature type="domain" description="Tyr recombinase" evidence="6">
    <location>
        <begin position="110"/>
        <end position="321"/>
    </location>
</feature>
<dbReference type="Pfam" id="PF13495">
    <property type="entry name" value="Phage_int_SAM_4"/>
    <property type="match status" value="1"/>
</dbReference>
<dbReference type="InterPro" id="IPR011946">
    <property type="entry name" value="Integrase_integron-type"/>
</dbReference>
<comment type="similarity">
    <text evidence="1">Belongs to the 'phage' integrase family.</text>
</comment>
<evidence type="ECO:0000256" key="5">
    <source>
        <dbReference type="PROSITE-ProRule" id="PRU01248"/>
    </source>
</evidence>
<feature type="domain" description="Core-binding (CB)" evidence="7">
    <location>
        <begin position="10"/>
        <end position="93"/>
    </location>
</feature>
<dbReference type="InterPro" id="IPR002104">
    <property type="entry name" value="Integrase_catalytic"/>
</dbReference>
<comment type="caution">
    <text evidence="8">The sequence shown here is derived from an EMBL/GenBank/DDBJ whole genome shotgun (WGS) entry which is preliminary data.</text>
</comment>
<dbReference type="Pfam" id="PF00589">
    <property type="entry name" value="Phage_integrase"/>
    <property type="match status" value="1"/>
</dbReference>
<dbReference type="PANTHER" id="PTHR30349:SF64">
    <property type="entry name" value="PROPHAGE INTEGRASE INTD-RELATED"/>
    <property type="match status" value="1"/>
</dbReference>
<organism evidence="8 9">
    <name type="scientific">Microbulbifer harenosus</name>
    <dbReference type="NCBI Taxonomy" id="2576840"/>
    <lineage>
        <taxon>Bacteria</taxon>
        <taxon>Pseudomonadati</taxon>
        <taxon>Pseudomonadota</taxon>
        <taxon>Gammaproteobacteria</taxon>
        <taxon>Cellvibrionales</taxon>
        <taxon>Microbulbiferaceae</taxon>
        <taxon>Microbulbifer</taxon>
    </lineage>
</organism>
<evidence type="ECO:0000259" key="7">
    <source>
        <dbReference type="PROSITE" id="PS51900"/>
    </source>
</evidence>
<dbReference type="RefSeq" id="WP_138234114.1">
    <property type="nucleotide sequence ID" value="NZ_CP185860.1"/>
</dbReference>
<dbReference type="InterPro" id="IPR013762">
    <property type="entry name" value="Integrase-like_cat_sf"/>
</dbReference>
<evidence type="ECO:0000256" key="1">
    <source>
        <dbReference type="ARBA" id="ARBA00008857"/>
    </source>
</evidence>
<dbReference type="SUPFAM" id="SSF56349">
    <property type="entry name" value="DNA breaking-rejoining enzymes"/>
    <property type="match status" value="1"/>
</dbReference>
<dbReference type="EMBL" id="VANI01000002">
    <property type="protein sequence ID" value="TLM79707.1"/>
    <property type="molecule type" value="Genomic_DNA"/>
</dbReference>
<accession>A0ABY2UMD4</accession>
<dbReference type="Gene3D" id="1.10.150.130">
    <property type="match status" value="1"/>
</dbReference>
<dbReference type="InterPro" id="IPR044068">
    <property type="entry name" value="CB"/>
</dbReference>
<dbReference type="InterPro" id="IPR004107">
    <property type="entry name" value="Integrase_SAM-like_N"/>
</dbReference>
<evidence type="ECO:0000256" key="4">
    <source>
        <dbReference type="ARBA" id="ARBA00023172"/>
    </source>
</evidence>
<dbReference type="InterPro" id="IPR011010">
    <property type="entry name" value="DNA_brk_join_enz"/>
</dbReference>
<keyword evidence="4" id="KW-0233">DNA recombination</keyword>
<name>A0ABY2UMD4_9GAMM</name>
<dbReference type="PROSITE" id="PS51898">
    <property type="entry name" value="TYR_RECOMBINASE"/>
    <property type="match status" value="1"/>
</dbReference>
<dbReference type="PANTHER" id="PTHR30349">
    <property type="entry name" value="PHAGE INTEGRASE-RELATED"/>
    <property type="match status" value="1"/>
</dbReference>
<evidence type="ECO:0000313" key="8">
    <source>
        <dbReference type="EMBL" id="TLM79707.1"/>
    </source>
</evidence>
<keyword evidence="9" id="KW-1185">Reference proteome</keyword>
<evidence type="ECO:0000313" key="9">
    <source>
        <dbReference type="Proteomes" id="UP000306791"/>
    </source>
</evidence>
<evidence type="ECO:0000259" key="6">
    <source>
        <dbReference type="PROSITE" id="PS51898"/>
    </source>
</evidence>
<proteinExistence type="inferred from homology"/>
<dbReference type="InterPro" id="IPR010998">
    <property type="entry name" value="Integrase_recombinase_N"/>
</dbReference>
<sequence>MEYLPRPIPASPERFMDRLRAFMRARRLAYRTEDSYCRWIHDFIRYHGMQRPENLAAKHVDQWLSHLVCDRAVSANTQKTALNALVFLYRQFLQQDLEPLQFSRAKKGRQLPEVFSHEEAVRVLSLMSGPVRLAASLMYGSGLRVMEAARLRVRDLDFGNQSLIVRESKGDKSRITLLPKSLFSSLSVQVDLATALYHRDREEGFGTIYVPGARSSRMPEPGIEWLYVFPAAGRAFCPVTQVVRRHHMREQQIRRAVREAIQKAGIMKSASCHTFRHSFATNLLATGTSIRDIQELLGHSDVNTTMIYTHVVGKHKEGATSPLDQR</sequence>
<reference evidence="8 9" key="1">
    <citation type="submission" date="2019-05" db="EMBL/GenBank/DDBJ databases">
        <title>Microbulbifer harenosus sp. nov., an alginate-degrading bacterium isolated from coastal sand.</title>
        <authorList>
            <person name="Huang H."/>
            <person name="Mo K."/>
            <person name="Bao S."/>
        </authorList>
    </citation>
    <scope>NUCLEOTIDE SEQUENCE [LARGE SCALE GENOMIC DNA]</scope>
    <source>
        <strain evidence="8 9">HB161719</strain>
    </source>
</reference>
<dbReference type="Proteomes" id="UP000306791">
    <property type="component" value="Unassembled WGS sequence"/>
</dbReference>
<keyword evidence="3 5" id="KW-0238">DNA-binding</keyword>
<dbReference type="NCBIfam" id="TIGR02249">
    <property type="entry name" value="integrase_gron"/>
    <property type="match status" value="1"/>
</dbReference>